<dbReference type="GO" id="GO:0006310">
    <property type="term" value="P:DNA recombination"/>
    <property type="evidence" value="ECO:0007669"/>
    <property type="project" value="UniProtKB-KW"/>
</dbReference>
<feature type="domain" description="Tyr recombinase" evidence="2">
    <location>
        <begin position="1"/>
        <end position="78"/>
    </location>
</feature>
<evidence type="ECO:0000259" key="2">
    <source>
        <dbReference type="PROSITE" id="PS51898"/>
    </source>
</evidence>
<comment type="caution">
    <text evidence="3">The sequence shown here is derived from an EMBL/GenBank/DDBJ whole genome shotgun (WGS) entry which is preliminary data.</text>
</comment>
<accession>A0AA37WL16</accession>
<keyword evidence="1" id="KW-0233">DNA recombination</keyword>
<sequence>MPTFSGDCWRAFEFAIERAKIELPRGQRTHALRHTFASHFMMNGGDLLVLSKILGHQTIQMTMVYAHLAPDHLYDAVEKNPITMRKSKKEIAA</sequence>
<evidence type="ECO:0000313" key="3">
    <source>
        <dbReference type="EMBL" id="GLS25504.1"/>
    </source>
</evidence>
<dbReference type="Gene3D" id="1.10.443.10">
    <property type="entry name" value="Intergrase catalytic core"/>
    <property type="match status" value="1"/>
</dbReference>
<proteinExistence type="predicted"/>
<keyword evidence="4" id="KW-1185">Reference proteome</keyword>
<reference evidence="3 4" key="1">
    <citation type="journal article" date="2014" name="Int. J. Syst. Evol. Microbiol.">
        <title>Complete genome sequence of Corynebacterium casei LMG S-19264T (=DSM 44701T), isolated from a smear-ripened cheese.</title>
        <authorList>
            <consortium name="US DOE Joint Genome Institute (JGI-PGF)"/>
            <person name="Walter F."/>
            <person name="Albersmeier A."/>
            <person name="Kalinowski J."/>
            <person name="Ruckert C."/>
        </authorList>
    </citation>
    <scope>NUCLEOTIDE SEQUENCE [LARGE SCALE GENOMIC DNA]</scope>
    <source>
        <strain evidence="3 4">NBRC 110095</strain>
    </source>
</reference>
<name>A0AA37WL16_9GAMM</name>
<organism evidence="3 4">
    <name type="scientific">Marinibactrum halimedae</name>
    <dbReference type="NCBI Taxonomy" id="1444977"/>
    <lineage>
        <taxon>Bacteria</taxon>
        <taxon>Pseudomonadati</taxon>
        <taxon>Pseudomonadota</taxon>
        <taxon>Gammaproteobacteria</taxon>
        <taxon>Cellvibrionales</taxon>
        <taxon>Cellvibrionaceae</taxon>
        <taxon>Marinibactrum</taxon>
    </lineage>
</organism>
<dbReference type="InterPro" id="IPR002104">
    <property type="entry name" value="Integrase_catalytic"/>
</dbReference>
<dbReference type="Pfam" id="PF00589">
    <property type="entry name" value="Phage_integrase"/>
    <property type="match status" value="1"/>
</dbReference>
<dbReference type="SUPFAM" id="SSF56349">
    <property type="entry name" value="DNA breaking-rejoining enzymes"/>
    <property type="match status" value="1"/>
</dbReference>
<dbReference type="InterPro" id="IPR013762">
    <property type="entry name" value="Integrase-like_cat_sf"/>
</dbReference>
<dbReference type="AlphaFoldDB" id="A0AA37WL16"/>
<dbReference type="GO" id="GO:0015074">
    <property type="term" value="P:DNA integration"/>
    <property type="evidence" value="ECO:0007669"/>
    <property type="project" value="InterPro"/>
</dbReference>
<dbReference type="Proteomes" id="UP001156870">
    <property type="component" value="Unassembled WGS sequence"/>
</dbReference>
<dbReference type="RefSeq" id="WP_348525036.1">
    <property type="nucleotide sequence ID" value="NZ_BSPD01000030.1"/>
</dbReference>
<evidence type="ECO:0000313" key="4">
    <source>
        <dbReference type="Proteomes" id="UP001156870"/>
    </source>
</evidence>
<dbReference type="PROSITE" id="PS51898">
    <property type="entry name" value="TYR_RECOMBINASE"/>
    <property type="match status" value="1"/>
</dbReference>
<protein>
    <recommendedName>
        <fullName evidence="2">Tyr recombinase domain-containing protein</fullName>
    </recommendedName>
</protein>
<evidence type="ECO:0000256" key="1">
    <source>
        <dbReference type="ARBA" id="ARBA00023172"/>
    </source>
</evidence>
<dbReference type="EMBL" id="BSPD01000030">
    <property type="protein sequence ID" value="GLS25504.1"/>
    <property type="molecule type" value="Genomic_DNA"/>
</dbReference>
<gene>
    <name evidence="3" type="ORF">GCM10007877_12180</name>
</gene>
<dbReference type="InterPro" id="IPR011010">
    <property type="entry name" value="DNA_brk_join_enz"/>
</dbReference>
<dbReference type="GO" id="GO:0003677">
    <property type="term" value="F:DNA binding"/>
    <property type="evidence" value="ECO:0007669"/>
    <property type="project" value="InterPro"/>
</dbReference>